<dbReference type="EMBL" id="JAAHTE010000575">
    <property type="protein sequence ID" value="NEU02924.1"/>
    <property type="molecule type" value="Genomic_DNA"/>
</dbReference>
<keyword evidence="1" id="KW-0540">Nuclease</keyword>
<dbReference type="GO" id="GO:0004527">
    <property type="term" value="F:exonuclease activity"/>
    <property type="evidence" value="ECO:0007669"/>
    <property type="project" value="UniProtKB-KW"/>
</dbReference>
<name>A0A6D1A8E6_ECOLX</name>
<gene>
    <name evidence="1" type="ORF">G3563_28535</name>
</gene>
<organism evidence="1">
    <name type="scientific">Escherichia coli</name>
    <dbReference type="NCBI Taxonomy" id="562"/>
    <lineage>
        <taxon>Bacteria</taxon>
        <taxon>Pseudomonadati</taxon>
        <taxon>Pseudomonadota</taxon>
        <taxon>Gammaproteobacteria</taxon>
        <taxon>Enterobacterales</taxon>
        <taxon>Enterobacteriaceae</taxon>
        <taxon>Escherichia</taxon>
    </lineage>
</organism>
<accession>A0A6D1A8E6</accession>
<dbReference type="AlphaFoldDB" id="A0A6D1A8E6"/>
<comment type="caution">
    <text evidence="1">The sequence shown here is derived from an EMBL/GenBank/DDBJ whole genome shotgun (WGS) entry which is preliminary data.</text>
</comment>
<keyword evidence="1" id="KW-0269">Exonuclease</keyword>
<keyword evidence="1" id="KW-0378">Hydrolase</keyword>
<feature type="non-terminal residue" evidence="1">
    <location>
        <position position="1"/>
    </location>
</feature>
<proteinExistence type="predicted"/>
<protein>
    <submittedName>
        <fullName evidence="1">5'-3' exonuclease</fullName>
    </submittedName>
</protein>
<sequence length="35" mass="4011">KILNQDEAIAILREFGFDGVLDTYVNVLLPKYKLT</sequence>
<evidence type="ECO:0000313" key="1">
    <source>
        <dbReference type="EMBL" id="NEU02924.1"/>
    </source>
</evidence>
<reference evidence="1" key="1">
    <citation type="submission" date="2020-02" db="EMBL/GenBank/DDBJ databases">
        <title>Investigating the Use of Bacteriophages as New Decolonization Strategy for Intestinal Carriage of CTX-M-15-producing ST131 Escherichia coli: an In Vitro Continuous Culture System Model.</title>
        <authorList>
            <person name="Bernasconi O.J."/>
            <person name="Campos-Madueno E.I."/>
            <person name="Dona V."/>
            <person name="Perreten V."/>
            <person name="Carattoli A."/>
            <person name="Endimiani A."/>
        </authorList>
    </citation>
    <scope>NUCLEOTIDE SEQUENCE</scope>
    <source>
        <strain evidence="1">4901.28</strain>
    </source>
</reference>